<organism evidence="4 5">
    <name type="scientific">Candidatus Chisholmbacteria bacterium RIFCSPHIGHO2_01_FULL_52_32</name>
    <dbReference type="NCBI Taxonomy" id="1797591"/>
    <lineage>
        <taxon>Bacteria</taxon>
        <taxon>Candidatus Chisholmiibacteriota</taxon>
    </lineage>
</organism>
<evidence type="ECO:0008006" key="6">
    <source>
        <dbReference type="Google" id="ProtNLM"/>
    </source>
</evidence>
<dbReference type="AlphaFoldDB" id="A0A1G1VTS6"/>
<evidence type="ECO:0000313" key="5">
    <source>
        <dbReference type="Proteomes" id="UP000179233"/>
    </source>
</evidence>
<dbReference type="Proteomes" id="UP000179233">
    <property type="component" value="Unassembled WGS sequence"/>
</dbReference>
<keyword evidence="3" id="KW-0812">Transmembrane</keyword>
<feature type="coiled-coil region" evidence="1">
    <location>
        <begin position="42"/>
        <end position="76"/>
    </location>
</feature>
<evidence type="ECO:0000256" key="1">
    <source>
        <dbReference type="SAM" id="Coils"/>
    </source>
</evidence>
<keyword evidence="3" id="KW-0472">Membrane</keyword>
<gene>
    <name evidence="4" type="ORF">A2786_04785</name>
</gene>
<protein>
    <recommendedName>
        <fullName evidence="6">DUF4446 domain-containing protein</fullName>
    </recommendedName>
</protein>
<keyword evidence="3" id="KW-1133">Transmembrane helix</keyword>
<dbReference type="EMBL" id="MHCJ01000003">
    <property type="protein sequence ID" value="OGY18782.1"/>
    <property type="molecule type" value="Genomic_DNA"/>
</dbReference>
<dbReference type="InterPro" id="IPR027981">
    <property type="entry name" value="DUF4446"/>
</dbReference>
<keyword evidence="1" id="KW-0175">Coiled coil</keyword>
<evidence type="ECO:0000256" key="3">
    <source>
        <dbReference type="SAM" id="Phobius"/>
    </source>
</evidence>
<sequence>MVNNPTLLNFLFTFLVLWLLIVSILLWQNIRHYNRLAGGVKKQELREILEHLLSQLKENKRETKELRQWLKSLEEEEKFDLKKVGFIRFNPFSDTGGNQSFCLALLDGHDNGIVISSLHSRDQTRVYAKAITQGKTEGQQLSRDEKEAIQTAQEMAKG</sequence>
<comment type="caution">
    <text evidence="4">The sequence shown here is derived from an EMBL/GenBank/DDBJ whole genome shotgun (WGS) entry which is preliminary data.</text>
</comment>
<feature type="transmembrane region" description="Helical" evidence="3">
    <location>
        <begin position="6"/>
        <end position="27"/>
    </location>
</feature>
<name>A0A1G1VTS6_9BACT</name>
<evidence type="ECO:0000313" key="4">
    <source>
        <dbReference type="EMBL" id="OGY18782.1"/>
    </source>
</evidence>
<evidence type="ECO:0000256" key="2">
    <source>
        <dbReference type="SAM" id="MobiDB-lite"/>
    </source>
</evidence>
<reference evidence="4 5" key="1">
    <citation type="journal article" date="2016" name="Nat. Commun.">
        <title>Thousands of microbial genomes shed light on interconnected biogeochemical processes in an aquifer system.</title>
        <authorList>
            <person name="Anantharaman K."/>
            <person name="Brown C.T."/>
            <person name="Hug L.A."/>
            <person name="Sharon I."/>
            <person name="Castelle C.J."/>
            <person name="Probst A.J."/>
            <person name="Thomas B.C."/>
            <person name="Singh A."/>
            <person name="Wilkins M.J."/>
            <person name="Karaoz U."/>
            <person name="Brodie E.L."/>
            <person name="Williams K.H."/>
            <person name="Hubbard S.S."/>
            <person name="Banfield J.F."/>
        </authorList>
    </citation>
    <scope>NUCLEOTIDE SEQUENCE [LARGE SCALE GENOMIC DNA]</scope>
</reference>
<feature type="region of interest" description="Disordered" evidence="2">
    <location>
        <begin position="135"/>
        <end position="158"/>
    </location>
</feature>
<proteinExistence type="predicted"/>
<accession>A0A1G1VTS6</accession>
<dbReference type="Pfam" id="PF14584">
    <property type="entry name" value="DUF4446"/>
    <property type="match status" value="1"/>
</dbReference>